<dbReference type="PROSITE" id="PS50137">
    <property type="entry name" value="DS_RBD"/>
    <property type="match status" value="1"/>
</dbReference>
<gene>
    <name evidence="8 12" type="primary">rnc</name>
    <name evidence="12" type="ORF">ACFP85_04045</name>
</gene>
<reference evidence="13" key="1">
    <citation type="journal article" date="2019" name="Int. J. Syst. Evol. Microbiol.">
        <title>The Global Catalogue of Microorganisms (GCM) 10K type strain sequencing project: providing services to taxonomists for standard genome sequencing and annotation.</title>
        <authorList>
            <consortium name="The Broad Institute Genomics Platform"/>
            <consortium name="The Broad Institute Genome Sequencing Center for Infectious Disease"/>
            <person name="Wu L."/>
            <person name="Ma J."/>
        </authorList>
    </citation>
    <scope>NUCLEOTIDE SEQUENCE [LARGE SCALE GENOMIC DNA]</scope>
    <source>
        <strain evidence="13">CGMCC 1.16031</strain>
    </source>
</reference>
<dbReference type="HAMAP" id="MF_00104">
    <property type="entry name" value="RNase_III"/>
    <property type="match status" value="1"/>
</dbReference>
<keyword evidence="8" id="KW-0963">Cytoplasm</keyword>
<keyword evidence="5 8" id="KW-0255">Endonuclease</keyword>
<comment type="subcellular location">
    <subcellularLocation>
        <location evidence="8">Cytoplasm</location>
    </subcellularLocation>
</comment>
<evidence type="ECO:0000256" key="7">
    <source>
        <dbReference type="ARBA" id="ARBA00022884"/>
    </source>
</evidence>
<dbReference type="Pfam" id="PF14622">
    <property type="entry name" value="Ribonucleas_3_3"/>
    <property type="match status" value="1"/>
</dbReference>
<comment type="caution">
    <text evidence="12">The sequence shown here is derived from an EMBL/GenBank/DDBJ whole genome shotgun (WGS) entry which is preliminary data.</text>
</comment>
<dbReference type="InterPro" id="IPR000999">
    <property type="entry name" value="RNase_III_dom"/>
</dbReference>
<dbReference type="CDD" id="cd00593">
    <property type="entry name" value="RIBOc"/>
    <property type="match status" value="1"/>
</dbReference>
<dbReference type="CDD" id="cd10845">
    <property type="entry name" value="DSRM_RNAse_III_family"/>
    <property type="match status" value="1"/>
</dbReference>
<dbReference type="SUPFAM" id="SSF54768">
    <property type="entry name" value="dsRNA-binding domain-like"/>
    <property type="match status" value="1"/>
</dbReference>
<dbReference type="Gene3D" id="3.30.160.20">
    <property type="match status" value="1"/>
</dbReference>
<dbReference type="Pfam" id="PF00035">
    <property type="entry name" value="dsrm"/>
    <property type="match status" value="1"/>
</dbReference>
<dbReference type="EC" id="3.1.26.3" evidence="8"/>
<dbReference type="EMBL" id="JBHSUS010000001">
    <property type="protein sequence ID" value="MFC6439319.1"/>
    <property type="molecule type" value="Genomic_DNA"/>
</dbReference>
<evidence type="ECO:0000256" key="1">
    <source>
        <dbReference type="ARBA" id="ARBA00000109"/>
    </source>
</evidence>
<evidence type="ECO:0000256" key="4">
    <source>
        <dbReference type="ARBA" id="ARBA00022722"/>
    </source>
</evidence>
<evidence type="ECO:0000256" key="2">
    <source>
        <dbReference type="ARBA" id="ARBA00010183"/>
    </source>
</evidence>
<keyword evidence="6 8" id="KW-0378">Hydrolase</keyword>
<evidence type="ECO:0000259" key="10">
    <source>
        <dbReference type="PROSITE" id="PS50137"/>
    </source>
</evidence>
<feature type="domain" description="RNase III" evidence="11">
    <location>
        <begin position="1"/>
        <end position="123"/>
    </location>
</feature>
<dbReference type="RefSeq" id="WP_131257416.1">
    <property type="nucleotide sequence ID" value="NZ_JBHSUS010000001.1"/>
</dbReference>
<evidence type="ECO:0000256" key="6">
    <source>
        <dbReference type="ARBA" id="ARBA00022801"/>
    </source>
</evidence>
<dbReference type="SMART" id="SM00358">
    <property type="entry name" value="DSRM"/>
    <property type="match status" value="1"/>
</dbReference>
<feature type="domain" description="DRBM" evidence="10">
    <location>
        <begin position="150"/>
        <end position="220"/>
    </location>
</feature>
<comment type="function">
    <text evidence="8">Digests double-stranded RNA. Involved in the processing of primary rRNA transcript to yield the immediate precursors to the large and small rRNAs (23S and 16S). Processes some mRNAs, and tRNAs when they are encoded in the rRNA operon. Processes pre-crRNA and tracrRNA of type II CRISPR loci if present in the organism.</text>
</comment>
<evidence type="ECO:0000259" key="11">
    <source>
        <dbReference type="PROSITE" id="PS50142"/>
    </source>
</evidence>
<keyword evidence="8" id="KW-0699">rRNA-binding</keyword>
<dbReference type="InterPro" id="IPR036389">
    <property type="entry name" value="RNase_III_sf"/>
</dbReference>
<keyword evidence="8" id="KW-0698">rRNA processing</keyword>
<comment type="subunit">
    <text evidence="8">Homodimer.</text>
</comment>
<dbReference type="GO" id="GO:0004525">
    <property type="term" value="F:ribonuclease III activity"/>
    <property type="evidence" value="ECO:0007669"/>
    <property type="project" value="UniProtKB-EC"/>
</dbReference>
<feature type="region of interest" description="Disordered" evidence="9">
    <location>
        <begin position="200"/>
        <end position="222"/>
    </location>
</feature>
<keyword evidence="8" id="KW-0479">Metal-binding</keyword>
<keyword evidence="4 8" id="KW-0540">Nuclease</keyword>
<evidence type="ECO:0000313" key="12">
    <source>
        <dbReference type="EMBL" id="MFC6439319.1"/>
    </source>
</evidence>
<feature type="active site" evidence="8">
    <location>
        <position position="112"/>
    </location>
</feature>
<accession>A0ABW1XHR2</accession>
<feature type="active site" evidence="8">
    <location>
        <position position="40"/>
    </location>
</feature>
<name>A0ABW1XHR2_9ALTE</name>
<feature type="binding site" evidence="8">
    <location>
        <position position="36"/>
    </location>
    <ligand>
        <name>Mg(2+)</name>
        <dbReference type="ChEBI" id="CHEBI:18420"/>
    </ligand>
</feature>
<keyword evidence="8" id="KW-0819">tRNA processing</keyword>
<sequence>MTKLQRTLGHEFNKSLLLDLALTHRSVKGQHNERLEFLGDAVLGMVIAEVLFKRYPQESEGKLTRMRAALVREETLAQVAKQLTLGEYIKLGPGEMKSGGQRRDSILADAVEAILGAIYLDAGFDAAKARVLDWLSSQLDNIDPNAQVKDAKTRLQEYLQGRAMPLPEYNVIDIQGAEHAQTFFIECRVPGIEKSFTASGSSRRKAEQAAAKQALQELNNAG</sequence>
<comment type="similarity">
    <text evidence="2">Belongs to the ribonuclease III family.</text>
</comment>
<feature type="binding site" evidence="8">
    <location>
        <position position="109"/>
    </location>
    <ligand>
        <name>Mg(2+)</name>
        <dbReference type="ChEBI" id="CHEBI:18420"/>
    </ligand>
</feature>
<evidence type="ECO:0000313" key="13">
    <source>
        <dbReference type="Proteomes" id="UP001596364"/>
    </source>
</evidence>
<comment type="cofactor">
    <cofactor evidence="8">
        <name>Mg(2+)</name>
        <dbReference type="ChEBI" id="CHEBI:18420"/>
    </cofactor>
</comment>
<comment type="catalytic activity">
    <reaction evidence="1 8">
        <text>Endonucleolytic cleavage to 5'-phosphomonoester.</text>
        <dbReference type="EC" id="3.1.26.3"/>
    </reaction>
</comment>
<evidence type="ECO:0000256" key="5">
    <source>
        <dbReference type="ARBA" id="ARBA00022759"/>
    </source>
</evidence>
<dbReference type="NCBIfam" id="TIGR02191">
    <property type="entry name" value="RNaseIII"/>
    <property type="match status" value="1"/>
</dbReference>
<dbReference type="Gene3D" id="1.10.1520.10">
    <property type="entry name" value="Ribonuclease III domain"/>
    <property type="match status" value="1"/>
</dbReference>
<dbReference type="SUPFAM" id="SSF69065">
    <property type="entry name" value="RNase III domain-like"/>
    <property type="match status" value="1"/>
</dbReference>
<keyword evidence="7 8" id="KW-0694">RNA-binding</keyword>
<dbReference type="PANTHER" id="PTHR11207">
    <property type="entry name" value="RIBONUCLEASE III"/>
    <property type="match status" value="1"/>
</dbReference>
<dbReference type="Proteomes" id="UP001596364">
    <property type="component" value="Unassembled WGS sequence"/>
</dbReference>
<organism evidence="12 13">
    <name type="scientific">Pseudobowmanella zhangzhouensis</name>
    <dbReference type="NCBI Taxonomy" id="1537679"/>
    <lineage>
        <taxon>Bacteria</taxon>
        <taxon>Pseudomonadati</taxon>
        <taxon>Pseudomonadota</taxon>
        <taxon>Gammaproteobacteria</taxon>
        <taxon>Alteromonadales</taxon>
        <taxon>Alteromonadaceae</taxon>
    </lineage>
</organism>
<dbReference type="InterPro" id="IPR014720">
    <property type="entry name" value="dsRBD_dom"/>
</dbReference>
<protein>
    <recommendedName>
        <fullName evidence="8">Ribonuclease 3</fullName>
        <ecNumber evidence="8">3.1.26.3</ecNumber>
    </recommendedName>
    <alternativeName>
        <fullName evidence="8">Ribonuclease III</fullName>
        <shortName evidence="8">RNase III</shortName>
    </alternativeName>
</protein>
<dbReference type="PROSITE" id="PS00517">
    <property type="entry name" value="RNASE_3_1"/>
    <property type="match status" value="1"/>
</dbReference>
<proteinExistence type="inferred from homology"/>
<evidence type="ECO:0000256" key="8">
    <source>
        <dbReference type="HAMAP-Rule" id="MF_00104"/>
    </source>
</evidence>
<feature type="binding site" evidence="8">
    <location>
        <position position="112"/>
    </location>
    <ligand>
        <name>Mg(2+)</name>
        <dbReference type="ChEBI" id="CHEBI:18420"/>
    </ligand>
</feature>
<keyword evidence="8" id="KW-0460">Magnesium</keyword>
<evidence type="ECO:0000256" key="9">
    <source>
        <dbReference type="SAM" id="MobiDB-lite"/>
    </source>
</evidence>
<keyword evidence="3 8" id="KW-0507">mRNA processing</keyword>
<dbReference type="PROSITE" id="PS50142">
    <property type="entry name" value="RNASE_3_2"/>
    <property type="match status" value="1"/>
</dbReference>
<keyword evidence="13" id="KW-1185">Reference proteome</keyword>
<dbReference type="SMART" id="SM00535">
    <property type="entry name" value="RIBOc"/>
    <property type="match status" value="1"/>
</dbReference>
<dbReference type="PANTHER" id="PTHR11207:SF0">
    <property type="entry name" value="RIBONUCLEASE 3"/>
    <property type="match status" value="1"/>
</dbReference>
<feature type="compositionally biased region" description="Low complexity" evidence="9">
    <location>
        <begin position="208"/>
        <end position="222"/>
    </location>
</feature>
<evidence type="ECO:0000256" key="3">
    <source>
        <dbReference type="ARBA" id="ARBA00022664"/>
    </source>
</evidence>
<dbReference type="InterPro" id="IPR011907">
    <property type="entry name" value="RNase_III"/>
</dbReference>